<dbReference type="GO" id="GO:0005886">
    <property type="term" value="C:plasma membrane"/>
    <property type="evidence" value="ECO:0007669"/>
    <property type="project" value="UniProtKB-SubCell"/>
</dbReference>
<dbReference type="AlphaFoldDB" id="A0A413WU61"/>
<dbReference type="RefSeq" id="WP_118041508.1">
    <property type="nucleotide sequence ID" value="NZ_BQNJ01000001.1"/>
</dbReference>
<name>A0A413WU61_9FIRM</name>
<gene>
    <name evidence="6" type="ORF">CE91St55_20890</name>
</gene>
<keyword evidence="5" id="KW-0472">Membrane</keyword>
<evidence type="ECO:0000256" key="4">
    <source>
        <dbReference type="ARBA" id="ARBA00022989"/>
    </source>
</evidence>
<accession>A0A413WU61</accession>
<protein>
    <submittedName>
        <fullName evidence="6">Membrane protein</fullName>
    </submittedName>
</protein>
<comment type="caution">
    <text evidence="6">The sequence shown here is derived from an EMBL/GenBank/DDBJ whole genome shotgun (WGS) entry which is preliminary data.</text>
</comment>
<dbReference type="InterPro" id="IPR051461">
    <property type="entry name" value="UPF0750_membrane"/>
</dbReference>
<dbReference type="Pfam" id="PF10035">
    <property type="entry name" value="DUF2179"/>
    <property type="match status" value="1"/>
</dbReference>
<sequence>MKRDDGLHLLKAMAGTFLFAFGMNCFIVPSGLYSGGLLGICQIMRTILEEVFHMPVGERDIAGIIFFFLNLPLFCLAWLNIGSRFFCKTIVCVAVQTFFLTVIPVSFPLLPDAPFASAAVGGVICGWGVGLTLREGGSGGGQDVLGLVIMKYHNRMSVGKIAFMINLAVYAWCAFHYSLETVIYSLVYVCVSSAITDMVHLQNRSMGAILVSDNEESIQWIITNCNRSATVLEGRGGYSGKPYQVIYAALSGQEAKMLERYMKDRGSEAFVTFFYIDRIYGRFPKHL</sequence>
<evidence type="ECO:0000256" key="2">
    <source>
        <dbReference type="ARBA" id="ARBA00022475"/>
    </source>
</evidence>
<keyword evidence="2" id="KW-1003">Cell membrane</keyword>
<organism evidence="6 7">
    <name type="scientific">Hungatella hathewayi</name>
    <dbReference type="NCBI Taxonomy" id="154046"/>
    <lineage>
        <taxon>Bacteria</taxon>
        <taxon>Bacillati</taxon>
        <taxon>Bacillota</taxon>
        <taxon>Clostridia</taxon>
        <taxon>Lachnospirales</taxon>
        <taxon>Lachnospiraceae</taxon>
        <taxon>Hungatella</taxon>
    </lineage>
</organism>
<proteinExistence type="predicted"/>
<dbReference type="EMBL" id="BQNJ01000001">
    <property type="protein sequence ID" value="GKH00108.1"/>
    <property type="molecule type" value="Genomic_DNA"/>
</dbReference>
<dbReference type="InterPro" id="IPR015867">
    <property type="entry name" value="N-reg_PII/ATP_PRibTrfase_C"/>
</dbReference>
<evidence type="ECO:0000313" key="7">
    <source>
        <dbReference type="Proteomes" id="UP001055091"/>
    </source>
</evidence>
<dbReference type="PANTHER" id="PTHR33545">
    <property type="entry name" value="UPF0750 MEMBRANE PROTEIN YITT-RELATED"/>
    <property type="match status" value="1"/>
</dbReference>
<evidence type="ECO:0000313" key="6">
    <source>
        <dbReference type="EMBL" id="GKH00108.1"/>
    </source>
</evidence>
<comment type="subcellular location">
    <subcellularLocation>
        <location evidence="1">Cell membrane</location>
        <topology evidence="1">Multi-pass membrane protein</topology>
    </subcellularLocation>
</comment>
<dbReference type="PANTHER" id="PTHR33545:SF5">
    <property type="entry name" value="UPF0750 MEMBRANE PROTEIN YITT"/>
    <property type="match status" value="1"/>
</dbReference>
<dbReference type="Proteomes" id="UP001055091">
    <property type="component" value="Unassembled WGS sequence"/>
</dbReference>
<evidence type="ECO:0000256" key="1">
    <source>
        <dbReference type="ARBA" id="ARBA00004651"/>
    </source>
</evidence>
<dbReference type="PIRSF" id="PIRSF006483">
    <property type="entry name" value="Membrane_protein_YitT"/>
    <property type="match status" value="1"/>
</dbReference>
<evidence type="ECO:0000256" key="5">
    <source>
        <dbReference type="ARBA" id="ARBA00023136"/>
    </source>
</evidence>
<dbReference type="Pfam" id="PF02588">
    <property type="entry name" value="YitT_membrane"/>
    <property type="match status" value="1"/>
</dbReference>
<keyword evidence="3" id="KW-0812">Transmembrane</keyword>
<keyword evidence="4" id="KW-1133">Transmembrane helix</keyword>
<evidence type="ECO:0000256" key="3">
    <source>
        <dbReference type="ARBA" id="ARBA00022692"/>
    </source>
</evidence>
<dbReference type="InterPro" id="IPR019264">
    <property type="entry name" value="DUF2179"/>
</dbReference>
<dbReference type="Gene3D" id="3.30.70.120">
    <property type="match status" value="1"/>
</dbReference>
<dbReference type="InterPro" id="IPR003740">
    <property type="entry name" value="YitT"/>
</dbReference>
<reference evidence="6" key="1">
    <citation type="submission" date="2022-01" db="EMBL/GenBank/DDBJ databases">
        <title>Novel bile acid biosynthetic pathways are enriched in the microbiome of centenarians.</title>
        <authorList>
            <person name="Sato Y."/>
            <person name="Atarashi K."/>
            <person name="Plichta R.D."/>
            <person name="Arai Y."/>
            <person name="Sasajima S."/>
            <person name="Kearney M.S."/>
            <person name="Suda W."/>
            <person name="Takeshita K."/>
            <person name="Sasaki T."/>
            <person name="Okamoto S."/>
            <person name="Skelly N.A."/>
            <person name="Okamura Y."/>
            <person name="Vlamakis H."/>
            <person name="Li Y."/>
            <person name="Tanoue T."/>
            <person name="Takei H."/>
            <person name="Nittono H."/>
            <person name="Narushima S."/>
            <person name="Irie J."/>
            <person name="Itoh H."/>
            <person name="Moriya K."/>
            <person name="Sugiura Y."/>
            <person name="Suematsu M."/>
            <person name="Moritoki N."/>
            <person name="Shibata S."/>
            <person name="Littman R.D."/>
            <person name="Fischbach A.M."/>
            <person name="Uwamino Y."/>
            <person name="Inoue T."/>
            <person name="Honda A."/>
            <person name="Hattori M."/>
            <person name="Murai T."/>
            <person name="Xavier J.R."/>
            <person name="Hirose N."/>
            <person name="Honda K."/>
        </authorList>
    </citation>
    <scope>NUCLEOTIDE SEQUENCE</scope>
    <source>
        <strain evidence="6">CE91-St55</strain>
    </source>
</reference>